<dbReference type="OrthoDB" id="286778at2"/>
<dbReference type="InterPro" id="IPR027275">
    <property type="entry name" value="PRC-brl_dom"/>
</dbReference>
<dbReference type="PANTHER" id="PTHR36505:SF1">
    <property type="entry name" value="BLR1072 PROTEIN"/>
    <property type="match status" value="1"/>
</dbReference>
<dbReference type="SUPFAM" id="SSF50346">
    <property type="entry name" value="PRC-barrel domain"/>
    <property type="match status" value="1"/>
</dbReference>
<protein>
    <submittedName>
        <fullName evidence="3">PRC-barrel</fullName>
    </submittedName>
</protein>
<dbReference type="HOGENOM" id="CLU_108884_1_1_4"/>
<dbReference type="EMBL" id="CP000091">
    <property type="protein sequence ID" value="AAZ64266.1"/>
    <property type="molecule type" value="Genomic_DNA"/>
</dbReference>
<accession>Q46RG8</accession>
<dbReference type="InterPro" id="IPR011033">
    <property type="entry name" value="PRC_barrel-like_sf"/>
</dbReference>
<reference evidence="3" key="1">
    <citation type="submission" date="2005-08" db="EMBL/GenBank/DDBJ databases">
        <title>Complete sequence of chromosome 2 of Ralstonia eutropha JMP134.</title>
        <authorList>
            <person name="Copeland A."/>
            <person name="Lucas S."/>
            <person name="Lapidus A."/>
            <person name="Barry K."/>
            <person name="Detter J.C."/>
            <person name="Glavina T."/>
            <person name="Hammon N."/>
            <person name="Israni S."/>
            <person name="Pitluck S."/>
            <person name="Goltsman E."/>
            <person name="Martinez M."/>
            <person name="Schmutz J."/>
            <person name="Larimer F."/>
            <person name="Land M."/>
            <person name="Lykidis A."/>
            <person name="Richardson P."/>
        </authorList>
    </citation>
    <scope>NUCLEOTIDE SEQUENCE [LARGE SCALE GENOMIC DNA]</scope>
    <source>
        <strain evidence="3">JMP134</strain>
    </source>
</reference>
<proteinExistence type="predicted"/>
<dbReference type="STRING" id="264198.Reut_B4918"/>
<dbReference type="Pfam" id="PF05239">
    <property type="entry name" value="PRC"/>
    <property type="match status" value="1"/>
</dbReference>
<dbReference type="AlphaFoldDB" id="Q46RG8"/>
<organism evidence="3">
    <name type="scientific">Cupriavidus pinatubonensis (strain JMP 134 / LMG 1197)</name>
    <name type="common">Cupriavidus necator (strain JMP 134)</name>
    <dbReference type="NCBI Taxonomy" id="264198"/>
    <lineage>
        <taxon>Bacteria</taxon>
        <taxon>Pseudomonadati</taxon>
        <taxon>Pseudomonadota</taxon>
        <taxon>Betaproteobacteria</taxon>
        <taxon>Burkholderiales</taxon>
        <taxon>Burkholderiaceae</taxon>
        <taxon>Cupriavidus</taxon>
    </lineage>
</organism>
<sequence length="173" mass="18673">MPRRCVPPRHAATGHAGCSTRGPATDRRLQMDRNLNSNQGAAIVGGGVGEGPGPEVMAASSLDDTKVYSSDDQHVGEIKEIMIDVPRGRVAYAVLTTGGFLGMGDTLHAIPWSALVMDTDAKCFRIGLTADRIKNSPGFNKDSWPSMADAQWGTDVHRYYEREPYWVGSSPVL</sequence>
<dbReference type="Gene3D" id="2.30.30.240">
    <property type="entry name" value="PRC-barrel domain"/>
    <property type="match status" value="1"/>
</dbReference>
<evidence type="ECO:0000313" key="3">
    <source>
        <dbReference type="EMBL" id="AAZ64266.1"/>
    </source>
</evidence>
<dbReference type="eggNOG" id="COG1873">
    <property type="taxonomic scope" value="Bacteria"/>
</dbReference>
<evidence type="ECO:0000259" key="2">
    <source>
        <dbReference type="Pfam" id="PF05239"/>
    </source>
</evidence>
<feature type="domain" description="PRC-barrel" evidence="2">
    <location>
        <begin position="55"/>
        <end position="120"/>
    </location>
</feature>
<feature type="region of interest" description="Disordered" evidence="1">
    <location>
        <begin position="1"/>
        <end position="24"/>
    </location>
</feature>
<dbReference type="KEGG" id="reu:Reut_B4918"/>
<dbReference type="PANTHER" id="PTHR36505">
    <property type="entry name" value="BLR1072 PROTEIN"/>
    <property type="match status" value="1"/>
</dbReference>
<evidence type="ECO:0000256" key="1">
    <source>
        <dbReference type="SAM" id="MobiDB-lite"/>
    </source>
</evidence>
<gene>
    <name evidence="3" type="ordered locus">Reut_B4918</name>
</gene>
<name>Q46RG8_CUPPJ</name>